<evidence type="ECO:0000256" key="2">
    <source>
        <dbReference type="SAM" id="Phobius"/>
    </source>
</evidence>
<proteinExistence type="predicted"/>
<reference evidence="4 5" key="1">
    <citation type="submission" date="2018-11" db="EMBL/GenBank/DDBJ databases">
        <title>Genomes From Bacteria Associated with the Canine Oral Cavity: a Test Case for Automated Genome-Based Taxonomic Assignment.</title>
        <authorList>
            <person name="Coil D.A."/>
            <person name="Jospin G."/>
            <person name="Darling A.E."/>
            <person name="Wallis C."/>
            <person name="Davis I.J."/>
            <person name="Harris S."/>
            <person name="Eisen J.A."/>
            <person name="Holcombe L.J."/>
            <person name="O'Flynn C."/>
        </authorList>
    </citation>
    <scope>NUCLEOTIDE SEQUENCE [LARGE SCALE GENOMIC DNA]</scope>
    <source>
        <strain evidence="4 5">OH887_COT-365</strain>
    </source>
</reference>
<feature type="compositionally biased region" description="Basic and acidic residues" evidence="1">
    <location>
        <begin position="149"/>
        <end position="162"/>
    </location>
</feature>
<keyword evidence="2" id="KW-0472">Membrane</keyword>
<accession>A0A3P1TD89</accession>
<protein>
    <recommendedName>
        <fullName evidence="3">Excalibur calcium-binding domain-containing protein</fullName>
    </recommendedName>
</protein>
<evidence type="ECO:0000259" key="3">
    <source>
        <dbReference type="SMART" id="SM00894"/>
    </source>
</evidence>
<evidence type="ECO:0000313" key="5">
    <source>
        <dbReference type="Proteomes" id="UP000280819"/>
    </source>
</evidence>
<keyword evidence="2" id="KW-0812">Transmembrane</keyword>
<dbReference type="InterPro" id="IPR008613">
    <property type="entry name" value="Excalibur_Ca-bd_domain"/>
</dbReference>
<feature type="region of interest" description="Disordered" evidence="1">
    <location>
        <begin position="141"/>
        <end position="162"/>
    </location>
</feature>
<feature type="domain" description="Excalibur calcium-binding" evidence="3">
    <location>
        <begin position="125"/>
        <end position="161"/>
    </location>
</feature>
<dbReference type="EMBL" id="RQZG01000001">
    <property type="protein sequence ID" value="RRD07417.1"/>
    <property type="molecule type" value="Genomic_DNA"/>
</dbReference>
<evidence type="ECO:0000313" key="4">
    <source>
        <dbReference type="EMBL" id="RRD07417.1"/>
    </source>
</evidence>
<feature type="transmembrane region" description="Helical" evidence="2">
    <location>
        <begin position="20"/>
        <end position="42"/>
    </location>
</feature>
<evidence type="ECO:0000256" key="1">
    <source>
        <dbReference type="SAM" id="MobiDB-lite"/>
    </source>
</evidence>
<keyword evidence="2" id="KW-1133">Transmembrane helix</keyword>
<sequence>MGDHGTARHGASRKVLRSRWFIGVAAGLVGVAVGAGGGGTGAQGTSAVPEPRTVVSTAPGATVTTTATATATTTVTATPEPAPVVTVTATETSVVTETVTAAPQGLVDTNQGGVGERKQRDSDVHYASCKEAKAAGAAPLYRGQPGYRSKLDGDNDGVACER</sequence>
<dbReference type="Pfam" id="PF05901">
    <property type="entry name" value="Excalibur"/>
    <property type="match status" value="1"/>
</dbReference>
<comment type="caution">
    <text evidence="4">The sequence shown here is derived from an EMBL/GenBank/DDBJ whole genome shotgun (WGS) entry which is preliminary data.</text>
</comment>
<gene>
    <name evidence="4" type="ORF">EII34_01005</name>
</gene>
<dbReference type="Proteomes" id="UP000280819">
    <property type="component" value="Unassembled WGS sequence"/>
</dbReference>
<name>A0A3P1TD89_9ACTN</name>
<dbReference type="SMART" id="SM00894">
    <property type="entry name" value="Excalibur"/>
    <property type="match status" value="1"/>
</dbReference>
<dbReference type="AlphaFoldDB" id="A0A3P1TD89"/>
<organism evidence="4 5">
    <name type="scientific">Arachnia propionica</name>
    <dbReference type="NCBI Taxonomy" id="1750"/>
    <lineage>
        <taxon>Bacteria</taxon>
        <taxon>Bacillati</taxon>
        <taxon>Actinomycetota</taxon>
        <taxon>Actinomycetes</taxon>
        <taxon>Propionibacteriales</taxon>
        <taxon>Propionibacteriaceae</taxon>
        <taxon>Arachnia</taxon>
    </lineage>
</organism>